<organism evidence="1 2">
    <name type="scientific">Monodon monoceros</name>
    <name type="common">Narwhal</name>
    <name type="synonym">Ceratodon monodon</name>
    <dbReference type="NCBI Taxonomy" id="40151"/>
    <lineage>
        <taxon>Eukaryota</taxon>
        <taxon>Metazoa</taxon>
        <taxon>Chordata</taxon>
        <taxon>Craniata</taxon>
        <taxon>Vertebrata</taxon>
        <taxon>Euteleostomi</taxon>
        <taxon>Mammalia</taxon>
        <taxon>Eutheria</taxon>
        <taxon>Laurasiatheria</taxon>
        <taxon>Artiodactyla</taxon>
        <taxon>Whippomorpha</taxon>
        <taxon>Cetacea</taxon>
        <taxon>Odontoceti</taxon>
        <taxon>Monodontidae</taxon>
        <taxon>Monodon</taxon>
    </lineage>
</organism>
<gene>
    <name evidence="1" type="primary">CT83</name>
</gene>
<dbReference type="InterPro" id="IPR027940">
    <property type="entry name" value="KKLCAg1"/>
</dbReference>
<evidence type="ECO:0000313" key="1">
    <source>
        <dbReference type="Ensembl" id="ENSMMNP00015021477.1"/>
    </source>
</evidence>
<dbReference type="Pfam" id="PF15204">
    <property type="entry name" value="KKLCAg1"/>
    <property type="match status" value="1"/>
</dbReference>
<protein>
    <submittedName>
        <fullName evidence="1">Cancer/testis antigen 83</fullName>
    </submittedName>
</protein>
<evidence type="ECO:0000313" key="2">
    <source>
        <dbReference type="Proteomes" id="UP000694561"/>
    </source>
</evidence>
<sequence length="111" mass="12694">MSLLFLLVSCVLFAFKFVFWKTLFQRNTGEMSSNTSLALVRSSSSTQSAKSNTDKCRSVNSQWDINLQNSIAMQRKIFVNLSIMEYNLAELERFLVTKGLNRALINRKSTN</sequence>
<dbReference type="AlphaFoldDB" id="A0A8C6FAG9"/>
<dbReference type="Proteomes" id="UP000694561">
    <property type="component" value="Unplaced"/>
</dbReference>
<name>A0A8C6FAG9_MONMO</name>
<reference evidence="1" key="2">
    <citation type="submission" date="2025-09" db="UniProtKB">
        <authorList>
            <consortium name="Ensembl"/>
        </authorList>
    </citation>
    <scope>IDENTIFICATION</scope>
</reference>
<reference evidence="1" key="1">
    <citation type="submission" date="2025-08" db="UniProtKB">
        <authorList>
            <consortium name="Ensembl"/>
        </authorList>
    </citation>
    <scope>IDENTIFICATION</scope>
</reference>
<dbReference type="GeneTree" id="ENSGT00390000018873"/>
<dbReference type="PANTHER" id="PTHR38650">
    <property type="entry name" value="KITA-KYUSHU LUNG CANCER ANTIGEN 1"/>
    <property type="match status" value="1"/>
</dbReference>
<keyword evidence="2" id="KW-1185">Reference proteome</keyword>
<dbReference type="PANTHER" id="PTHR38650:SF1">
    <property type="entry name" value="KITA-KYUSHU LUNG CANCER ANTIGEN 1"/>
    <property type="match status" value="1"/>
</dbReference>
<proteinExistence type="predicted"/>
<accession>A0A8C6FAG9</accession>
<dbReference type="Ensembl" id="ENSMMNT00015023602.1">
    <property type="protein sequence ID" value="ENSMMNP00015021477.1"/>
    <property type="gene ID" value="ENSMMNG00015015782.1"/>
</dbReference>